<organism evidence="2 3">
    <name type="scientific">Gigaspora margarita</name>
    <dbReference type="NCBI Taxonomy" id="4874"/>
    <lineage>
        <taxon>Eukaryota</taxon>
        <taxon>Fungi</taxon>
        <taxon>Fungi incertae sedis</taxon>
        <taxon>Mucoromycota</taxon>
        <taxon>Glomeromycotina</taxon>
        <taxon>Glomeromycetes</taxon>
        <taxon>Diversisporales</taxon>
        <taxon>Gigasporaceae</taxon>
        <taxon>Gigaspora</taxon>
    </lineage>
</organism>
<evidence type="ECO:0000313" key="2">
    <source>
        <dbReference type="EMBL" id="CAG8703736.1"/>
    </source>
</evidence>
<dbReference type="Proteomes" id="UP000789901">
    <property type="component" value="Unassembled WGS sequence"/>
</dbReference>
<sequence length="61" mass="6862">MNYVEVEDNAKANNKNANKDDKPRKLVKKKRIGEKTITSKAVLTEAGNYAVIVGNDWLKKT</sequence>
<comment type="caution">
    <text evidence="2">The sequence shown here is derived from an EMBL/GenBank/DDBJ whole genome shotgun (WGS) entry which is preliminary data.</text>
</comment>
<reference evidence="2 3" key="1">
    <citation type="submission" date="2021-06" db="EMBL/GenBank/DDBJ databases">
        <authorList>
            <person name="Kallberg Y."/>
            <person name="Tangrot J."/>
            <person name="Rosling A."/>
        </authorList>
    </citation>
    <scope>NUCLEOTIDE SEQUENCE [LARGE SCALE GENOMIC DNA]</scope>
    <source>
        <strain evidence="2 3">120-4 pot B 10/14</strain>
    </source>
</reference>
<evidence type="ECO:0000313" key="3">
    <source>
        <dbReference type="Proteomes" id="UP000789901"/>
    </source>
</evidence>
<evidence type="ECO:0000256" key="1">
    <source>
        <dbReference type="SAM" id="MobiDB-lite"/>
    </source>
</evidence>
<dbReference type="EMBL" id="CAJVQB010007456">
    <property type="protein sequence ID" value="CAG8703736.1"/>
    <property type="molecule type" value="Genomic_DNA"/>
</dbReference>
<proteinExistence type="predicted"/>
<protein>
    <submittedName>
        <fullName evidence="2">11032_t:CDS:1</fullName>
    </submittedName>
</protein>
<feature type="region of interest" description="Disordered" evidence="1">
    <location>
        <begin position="1"/>
        <end position="25"/>
    </location>
</feature>
<keyword evidence="3" id="KW-1185">Reference proteome</keyword>
<gene>
    <name evidence="2" type="ORF">GMARGA_LOCUS12298</name>
</gene>
<name>A0ABN7V040_GIGMA</name>
<accession>A0ABN7V040</accession>